<name>A0A2U1MB91_ARTAN</name>
<dbReference type="PANTHER" id="PTHR34049">
    <property type="entry name" value="F-BOX PROTEIN SKIP27"/>
    <property type="match status" value="1"/>
</dbReference>
<evidence type="ECO:0000259" key="1">
    <source>
        <dbReference type="PROSITE" id="PS50181"/>
    </source>
</evidence>
<dbReference type="EMBL" id="PKPP01005872">
    <property type="protein sequence ID" value="PWA58520.1"/>
    <property type="molecule type" value="Genomic_DNA"/>
</dbReference>
<proteinExistence type="predicted"/>
<accession>A0A2U1MB91</accession>
<dbReference type="Proteomes" id="UP000245207">
    <property type="component" value="Unassembled WGS sequence"/>
</dbReference>
<dbReference type="InterPro" id="IPR036047">
    <property type="entry name" value="F-box-like_dom_sf"/>
</dbReference>
<feature type="domain" description="F-box" evidence="1">
    <location>
        <begin position="50"/>
        <end position="96"/>
    </location>
</feature>
<dbReference type="SUPFAM" id="SSF81383">
    <property type="entry name" value="F-box domain"/>
    <property type="match status" value="1"/>
</dbReference>
<dbReference type="PROSITE" id="PS50181">
    <property type="entry name" value="FBOX"/>
    <property type="match status" value="1"/>
</dbReference>
<dbReference type="PANTHER" id="PTHR34049:SF13">
    <property type="entry name" value="F-BOX DOMAIN-CONTAINING PROTEIN"/>
    <property type="match status" value="1"/>
</dbReference>
<dbReference type="InterPro" id="IPR001810">
    <property type="entry name" value="F-box_dom"/>
</dbReference>
<protein>
    <submittedName>
        <fullName evidence="2">F-box family protein</fullName>
    </submittedName>
</protein>
<reference evidence="2 3" key="1">
    <citation type="journal article" date="2018" name="Mol. Plant">
        <title>The genome of Artemisia annua provides insight into the evolution of Asteraceae family and artemisinin biosynthesis.</title>
        <authorList>
            <person name="Shen Q."/>
            <person name="Zhang L."/>
            <person name="Liao Z."/>
            <person name="Wang S."/>
            <person name="Yan T."/>
            <person name="Shi P."/>
            <person name="Liu M."/>
            <person name="Fu X."/>
            <person name="Pan Q."/>
            <person name="Wang Y."/>
            <person name="Lv Z."/>
            <person name="Lu X."/>
            <person name="Zhang F."/>
            <person name="Jiang W."/>
            <person name="Ma Y."/>
            <person name="Chen M."/>
            <person name="Hao X."/>
            <person name="Li L."/>
            <person name="Tang Y."/>
            <person name="Lv G."/>
            <person name="Zhou Y."/>
            <person name="Sun X."/>
            <person name="Brodelius P.E."/>
            <person name="Rose J.K.C."/>
            <person name="Tang K."/>
        </authorList>
    </citation>
    <scope>NUCLEOTIDE SEQUENCE [LARGE SCALE GENOMIC DNA]</scope>
    <source>
        <strain evidence="3">cv. Huhao1</strain>
        <tissue evidence="2">Leaf</tissue>
    </source>
</reference>
<dbReference type="OrthoDB" id="786450at2759"/>
<evidence type="ECO:0000313" key="3">
    <source>
        <dbReference type="Proteomes" id="UP000245207"/>
    </source>
</evidence>
<sequence length="161" mass="18334">MALGLVKRTSSFGRKRVLIMNRMEFDSVNDVGTPKKKQCLEENYGFCLEKSLLEAMPQEILIKILCGVDHDDLKSLFHVSKTIREAVVIAKKWHFEYSTPKKIPAFRCSLNLEEFPASDFEDIEAPNAPKQSRMLHPSLSRKNLASIRVSLFALPPLDTNQ</sequence>
<gene>
    <name evidence="2" type="ORF">CTI12_AA398110</name>
</gene>
<dbReference type="STRING" id="35608.A0A2U1MB91"/>
<dbReference type="InterPro" id="IPR045286">
    <property type="entry name" value="FBS1-like"/>
</dbReference>
<evidence type="ECO:0000313" key="2">
    <source>
        <dbReference type="EMBL" id="PWA58520.1"/>
    </source>
</evidence>
<keyword evidence="3" id="KW-1185">Reference proteome</keyword>
<organism evidence="2 3">
    <name type="scientific">Artemisia annua</name>
    <name type="common">Sweet wormwood</name>
    <dbReference type="NCBI Taxonomy" id="35608"/>
    <lineage>
        <taxon>Eukaryota</taxon>
        <taxon>Viridiplantae</taxon>
        <taxon>Streptophyta</taxon>
        <taxon>Embryophyta</taxon>
        <taxon>Tracheophyta</taxon>
        <taxon>Spermatophyta</taxon>
        <taxon>Magnoliopsida</taxon>
        <taxon>eudicotyledons</taxon>
        <taxon>Gunneridae</taxon>
        <taxon>Pentapetalae</taxon>
        <taxon>asterids</taxon>
        <taxon>campanulids</taxon>
        <taxon>Asterales</taxon>
        <taxon>Asteraceae</taxon>
        <taxon>Asteroideae</taxon>
        <taxon>Anthemideae</taxon>
        <taxon>Artemisiinae</taxon>
        <taxon>Artemisia</taxon>
    </lineage>
</organism>
<dbReference type="AlphaFoldDB" id="A0A2U1MB91"/>
<comment type="caution">
    <text evidence="2">The sequence shown here is derived from an EMBL/GenBank/DDBJ whole genome shotgun (WGS) entry which is preliminary data.</text>
</comment>